<evidence type="ECO:0000313" key="2">
    <source>
        <dbReference type="EMBL" id="VAW43332.1"/>
    </source>
</evidence>
<name>A0A3B0VW39_9ZZZZ</name>
<dbReference type="PANTHER" id="PTHR23150">
    <property type="entry name" value="SULFATASE MODIFYING FACTOR 1, 2"/>
    <property type="match status" value="1"/>
</dbReference>
<feature type="domain" description="Sulfatase-modifying factor enzyme-like" evidence="1">
    <location>
        <begin position="38"/>
        <end position="283"/>
    </location>
</feature>
<dbReference type="AlphaFoldDB" id="A0A3B0VW39"/>
<dbReference type="GO" id="GO:0120147">
    <property type="term" value="F:formylglycine-generating oxidase activity"/>
    <property type="evidence" value="ECO:0007669"/>
    <property type="project" value="TreeGrafter"/>
</dbReference>
<dbReference type="InterPro" id="IPR016187">
    <property type="entry name" value="CTDL_fold"/>
</dbReference>
<dbReference type="InterPro" id="IPR005532">
    <property type="entry name" value="SUMF_dom"/>
</dbReference>
<accession>A0A3B0VW39</accession>
<dbReference type="EMBL" id="UOEU01001066">
    <property type="protein sequence ID" value="VAW43332.1"/>
    <property type="molecule type" value="Genomic_DNA"/>
</dbReference>
<dbReference type="PANTHER" id="PTHR23150:SF19">
    <property type="entry name" value="FORMYLGLYCINE-GENERATING ENZYME"/>
    <property type="match status" value="1"/>
</dbReference>
<dbReference type="InterPro" id="IPR042095">
    <property type="entry name" value="SUMF_sf"/>
</dbReference>
<organism evidence="2">
    <name type="scientific">hydrothermal vent metagenome</name>
    <dbReference type="NCBI Taxonomy" id="652676"/>
    <lineage>
        <taxon>unclassified sequences</taxon>
        <taxon>metagenomes</taxon>
        <taxon>ecological metagenomes</taxon>
    </lineage>
</organism>
<dbReference type="InterPro" id="IPR051043">
    <property type="entry name" value="Sulfatase_Mod_Factor_Kinase"/>
</dbReference>
<gene>
    <name evidence="2" type="ORF">MNBD_CHLOROFLEXI01-3011</name>
</gene>
<sequence>PSPSPTPSSTPAPLLTATNLPSPTPFVVVTREQDEMPQVLIPATTFLMGARDEDTAASSDERSQHTVTLDAFAIDLYEVSVAQYAAFLNTLGGYVNACSGFTCLSTRFETTRSYLTDEQAGYLPVEGFSDYPINNVSWHGANAYCSWVGGRLPTEAEWELAATGGNGRFYPWGDANPDEENAVFAGTFANLQPVNSLPNGASPFGLYQMAGNVWEWVSDGYDPIYYDRSPAENPAGPAVSATDLRVLRGGGYDSPAADLRTTNRASERPTEFRTIPSVGFRCASPMD</sequence>
<dbReference type="SUPFAM" id="SSF56436">
    <property type="entry name" value="C-type lectin-like"/>
    <property type="match status" value="1"/>
</dbReference>
<dbReference type="Pfam" id="PF03781">
    <property type="entry name" value="FGE-sulfatase"/>
    <property type="match status" value="1"/>
</dbReference>
<reference evidence="2" key="1">
    <citation type="submission" date="2018-06" db="EMBL/GenBank/DDBJ databases">
        <authorList>
            <person name="Zhirakovskaya E."/>
        </authorList>
    </citation>
    <scope>NUCLEOTIDE SEQUENCE</scope>
</reference>
<proteinExistence type="predicted"/>
<dbReference type="Gene3D" id="3.90.1580.10">
    <property type="entry name" value="paralog of FGE (formylglycine-generating enzyme)"/>
    <property type="match status" value="1"/>
</dbReference>
<feature type="non-terminal residue" evidence="2">
    <location>
        <position position="1"/>
    </location>
</feature>
<evidence type="ECO:0000259" key="1">
    <source>
        <dbReference type="Pfam" id="PF03781"/>
    </source>
</evidence>
<protein>
    <recommendedName>
        <fullName evidence="1">Sulfatase-modifying factor enzyme-like domain-containing protein</fullName>
    </recommendedName>
</protein>